<gene>
    <name evidence="1" type="ORF">AB8Z38_30495</name>
</gene>
<sequence>MLVEDYAFAELHRHPLPKRDIQSELAALLDSRCLQRVTMDDRARTLFRELTDGDLTVGIDDGEAGTIAYAMSDAATIPVIDEKKASAVFVQRWSSRTIVDTATLLSQTNVVNAFTKEQYSAAIHSALLYARMRVPKAARPWIRALLGDERAAQCPSLGQSGFGNAPEGK</sequence>
<dbReference type="AlphaFoldDB" id="A0AB39XG71"/>
<reference evidence="1" key="1">
    <citation type="submission" date="2024-08" db="EMBL/GenBank/DDBJ databases">
        <authorList>
            <person name="Chaddad Z."/>
            <person name="Lamrabet M."/>
            <person name="Bouhnik O."/>
            <person name="Alami S."/>
            <person name="Wipf D."/>
            <person name="Courty P.E."/>
            <person name="Missbah El Idrissi M."/>
        </authorList>
    </citation>
    <scope>NUCLEOTIDE SEQUENCE</scope>
    <source>
        <strain evidence="1">LLZ17</strain>
    </source>
</reference>
<dbReference type="EMBL" id="CP165734">
    <property type="protein sequence ID" value="XDV56883.1"/>
    <property type="molecule type" value="Genomic_DNA"/>
</dbReference>
<dbReference type="RefSeq" id="WP_369721319.1">
    <property type="nucleotide sequence ID" value="NZ_CP165734.1"/>
</dbReference>
<name>A0AB39XG71_9BRAD</name>
<accession>A0AB39XG71</accession>
<organism evidence="1">
    <name type="scientific">Bradyrhizobium sp. LLZ17</name>
    <dbReference type="NCBI Taxonomy" id="3239388"/>
    <lineage>
        <taxon>Bacteria</taxon>
        <taxon>Pseudomonadati</taxon>
        <taxon>Pseudomonadota</taxon>
        <taxon>Alphaproteobacteria</taxon>
        <taxon>Hyphomicrobiales</taxon>
        <taxon>Nitrobacteraceae</taxon>
        <taxon>Bradyrhizobium</taxon>
    </lineage>
</organism>
<proteinExistence type="predicted"/>
<evidence type="ECO:0000313" key="1">
    <source>
        <dbReference type="EMBL" id="XDV56883.1"/>
    </source>
</evidence>
<protein>
    <submittedName>
        <fullName evidence="1">Uncharacterized protein</fullName>
    </submittedName>
</protein>